<feature type="chain" id="PRO_5039700642" evidence="1">
    <location>
        <begin position="20"/>
        <end position="303"/>
    </location>
</feature>
<proteinExistence type="predicted"/>
<dbReference type="AlphaFoldDB" id="A0A4Q7V3H8"/>
<evidence type="ECO:0000313" key="4">
    <source>
        <dbReference type="Proteomes" id="UP000291591"/>
    </source>
</evidence>
<evidence type="ECO:0000259" key="2">
    <source>
        <dbReference type="Pfam" id="PF04069"/>
    </source>
</evidence>
<dbReference type="GO" id="GO:0043190">
    <property type="term" value="C:ATP-binding cassette (ABC) transporter complex"/>
    <property type="evidence" value="ECO:0007669"/>
    <property type="project" value="InterPro"/>
</dbReference>
<feature type="signal peptide" evidence="1">
    <location>
        <begin position="1"/>
        <end position="19"/>
    </location>
</feature>
<organism evidence="3 4">
    <name type="scientific">Pseudonocardia sediminis</name>
    <dbReference type="NCBI Taxonomy" id="1397368"/>
    <lineage>
        <taxon>Bacteria</taxon>
        <taxon>Bacillati</taxon>
        <taxon>Actinomycetota</taxon>
        <taxon>Actinomycetes</taxon>
        <taxon>Pseudonocardiales</taxon>
        <taxon>Pseudonocardiaceae</taxon>
        <taxon>Pseudonocardia</taxon>
    </lineage>
</organism>
<dbReference type="OrthoDB" id="9781705at2"/>
<dbReference type="EMBL" id="SHKL01000001">
    <property type="protein sequence ID" value="RZT88128.1"/>
    <property type="molecule type" value="Genomic_DNA"/>
</dbReference>
<keyword evidence="1" id="KW-0732">Signal</keyword>
<keyword evidence="4" id="KW-1185">Reference proteome</keyword>
<dbReference type="RefSeq" id="WP_130292180.1">
    <property type="nucleotide sequence ID" value="NZ_SHKL01000001.1"/>
</dbReference>
<name>A0A4Q7V3H8_PSEST</name>
<accession>A0A4Q7V3H8</accession>
<dbReference type="InterPro" id="IPR007210">
    <property type="entry name" value="ABC_Gly_betaine_transp_sub-bd"/>
</dbReference>
<dbReference type="Gene3D" id="3.40.190.10">
    <property type="entry name" value="Periplasmic binding protein-like II"/>
    <property type="match status" value="1"/>
</dbReference>
<dbReference type="Gene3D" id="3.40.190.120">
    <property type="entry name" value="Osmoprotection protein (prox), domain 2"/>
    <property type="match status" value="1"/>
</dbReference>
<feature type="domain" description="ABC-type glycine betaine transport system substrate-binding" evidence="2">
    <location>
        <begin position="35"/>
        <end position="294"/>
    </location>
</feature>
<sequence length="303" mass="31947">MRRLLALLLVAVLGLTACGGDPLSGGGSESDPNVIAMGSGNFTESQLVAEIYSQALQGAGVQVEEPVAIGSREAYFPALQDGSVDLIPDYSGALLQYLDESAQQRRSAEVYAALQKVLPPELVAGAMSPAQDKDAVMVTRETADRLRLRSLDDLTPHCKDIVFGGSPEFQTRPDGIPALRENYDCAFKSYRSLDAGGVLTVTALVDGDVQAADLFTTDPAVAQNGLVVLEDPKENFAAQNIVPVMVKRKATPQVTGVLDRVSAKLTTEELLAVNTEAAGPDKPALRTVAADWLARNGLAGNAP</sequence>
<dbReference type="PROSITE" id="PS51257">
    <property type="entry name" value="PROKAR_LIPOPROTEIN"/>
    <property type="match status" value="1"/>
</dbReference>
<evidence type="ECO:0000313" key="3">
    <source>
        <dbReference type="EMBL" id="RZT88128.1"/>
    </source>
</evidence>
<gene>
    <name evidence="3" type="ORF">EV383_5065</name>
</gene>
<comment type="caution">
    <text evidence="3">The sequence shown here is derived from an EMBL/GenBank/DDBJ whole genome shotgun (WGS) entry which is preliminary data.</text>
</comment>
<evidence type="ECO:0000256" key="1">
    <source>
        <dbReference type="SAM" id="SignalP"/>
    </source>
</evidence>
<reference evidence="3 4" key="1">
    <citation type="submission" date="2019-02" db="EMBL/GenBank/DDBJ databases">
        <title>Sequencing the genomes of 1000 actinobacteria strains.</title>
        <authorList>
            <person name="Klenk H.-P."/>
        </authorList>
    </citation>
    <scope>NUCLEOTIDE SEQUENCE [LARGE SCALE GENOMIC DNA]</scope>
    <source>
        <strain evidence="3 4">DSM 45779</strain>
    </source>
</reference>
<dbReference type="CDD" id="cd13606">
    <property type="entry name" value="PBP2_ProX_like"/>
    <property type="match status" value="1"/>
</dbReference>
<dbReference type="GO" id="GO:0022857">
    <property type="term" value="F:transmembrane transporter activity"/>
    <property type="evidence" value="ECO:0007669"/>
    <property type="project" value="InterPro"/>
</dbReference>
<dbReference type="SUPFAM" id="SSF53850">
    <property type="entry name" value="Periplasmic binding protein-like II"/>
    <property type="match status" value="1"/>
</dbReference>
<protein>
    <submittedName>
        <fullName evidence="3">Osmoprotectant transport system substrate-binding protein</fullName>
    </submittedName>
</protein>
<dbReference type="Proteomes" id="UP000291591">
    <property type="component" value="Unassembled WGS sequence"/>
</dbReference>
<dbReference type="Pfam" id="PF04069">
    <property type="entry name" value="OpuAC"/>
    <property type="match status" value="1"/>
</dbReference>